<dbReference type="SUPFAM" id="SSF48452">
    <property type="entry name" value="TPR-like"/>
    <property type="match status" value="1"/>
</dbReference>
<dbReference type="AlphaFoldDB" id="A0A0A1W4T1"/>
<keyword evidence="3" id="KW-1185">Reference proteome</keyword>
<evidence type="ECO:0000256" key="1">
    <source>
        <dbReference type="SAM" id="MobiDB-lite"/>
    </source>
</evidence>
<dbReference type="InterPro" id="IPR019734">
    <property type="entry name" value="TPR_rpt"/>
</dbReference>
<reference evidence="2 3" key="1">
    <citation type="submission" date="2014-11" db="EMBL/GenBank/DDBJ databases">
        <title>Whole genome shotgun sequence of Sphingomonas parapaucimobilis NBRC 15100.</title>
        <authorList>
            <person name="Katano-Makiyama Y."/>
            <person name="Hosoyama A."/>
            <person name="Hashimoto M."/>
            <person name="Hosoyama Y."/>
            <person name="Noguchi M."/>
            <person name="Numata M."/>
            <person name="Tsuchikane K."/>
            <person name="Hirakata S."/>
            <person name="Uohara A."/>
            <person name="Shimodaira J."/>
            <person name="Ohji S."/>
            <person name="Ichikawa N."/>
            <person name="Kimura A."/>
            <person name="Yamazoe A."/>
            <person name="Fujita N."/>
        </authorList>
    </citation>
    <scope>NUCLEOTIDE SEQUENCE [LARGE SCALE GENOMIC DNA]</scope>
    <source>
        <strain evidence="2 3">NBRC 15100</strain>
    </source>
</reference>
<evidence type="ECO:0000313" key="2">
    <source>
        <dbReference type="EMBL" id="GAL99903.1"/>
    </source>
</evidence>
<proteinExistence type="predicted"/>
<dbReference type="SMART" id="SM00028">
    <property type="entry name" value="TPR"/>
    <property type="match status" value="5"/>
</dbReference>
<name>A0A0A1W4T1_9SPHN</name>
<dbReference type="InterPro" id="IPR011990">
    <property type="entry name" value="TPR-like_helical_dom_sf"/>
</dbReference>
<sequence length="254" mass="26243">MILFPLALAAAVQSAPARTPPLPTDPREARYQRCVSLADTNPAAAKVEAGKWRLAGGDYFAQQCLGLAFATERSWSAAASAFEQAARAAETAHDVRAANYWAQAGNAFLAAGDATHARAALDAALAAGELSGFALGEAQLDRARASVAGGQMAAARVDLDAALTNAPADPLAWLLSATLARRMKDLPRAQKDIAQALARSADDASVQLEAGNIAAVAGDEAGARKAWSEAARLSPPDSPIRAETAKALSQFPSR</sequence>
<comment type="caution">
    <text evidence="2">The sequence shown here is derived from an EMBL/GenBank/DDBJ whole genome shotgun (WGS) entry which is preliminary data.</text>
</comment>
<feature type="region of interest" description="Disordered" evidence="1">
    <location>
        <begin position="227"/>
        <end position="254"/>
    </location>
</feature>
<dbReference type="RefSeq" id="WP_042483885.1">
    <property type="nucleotide sequence ID" value="NZ_BBPI01000016.1"/>
</dbReference>
<gene>
    <name evidence="2" type="ORF">SP5_016_00340</name>
</gene>
<accession>A0A0A1W4T1</accession>
<evidence type="ECO:0000313" key="3">
    <source>
        <dbReference type="Proteomes" id="UP000032305"/>
    </source>
</evidence>
<organism evidence="2 3">
    <name type="scientific">Sphingomonas parapaucimobilis NBRC 15100</name>
    <dbReference type="NCBI Taxonomy" id="1219049"/>
    <lineage>
        <taxon>Bacteria</taxon>
        <taxon>Pseudomonadati</taxon>
        <taxon>Pseudomonadota</taxon>
        <taxon>Alphaproteobacteria</taxon>
        <taxon>Sphingomonadales</taxon>
        <taxon>Sphingomonadaceae</taxon>
        <taxon>Sphingomonas</taxon>
    </lineage>
</organism>
<dbReference type="EMBL" id="BBPI01000016">
    <property type="protein sequence ID" value="GAL99903.1"/>
    <property type="molecule type" value="Genomic_DNA"/>
</dbReference>
<protein>
    <submittedName>
        <fullName evidence="2">Uncharacterized protein</fullName>
    </submittedName>
</protein>
<dbReference type="eggNOG" id="COG3063">
    <property type="taxonomic scope" value="Bacteria"/>
</dbReference>
<dbReference type="OrthoDB" id="7566477at2"/>
<dbReference type="Proteomes" id="UP000032305">
    <property type="component" value="Unassembled WGS sequence"/>
</dbReference>
<dbReference type="Gene3D" id="1.25.40.10">
    <property type="entry name" value="Tetratricopeptide repeat domain"/>
    <property type="match status" value="1"/>
</dbReference>